<evidence type="ECO:0000313" key="3">
    <source>
        <dbReference type="Proteomes" id="UP001177670"/>
    </source>
</evidence>
<name>A0AA40G3Q5_9HYME</name>
<reference evidence="2" key="1">
    <citation type="submission" date="2021-10" db="EMBL/GenBank/DDBJ databases">
        <title>Melipona bicolor Genome sequencing and assembly.</title>
        <authorList>
            <person name="Araujo N.S."/>
            <person name="Arias M.C."/>
        </authorList>
    </citation>
    <scope>NUCLEOTIDE SEQUENCE</scope>
    <source>
        <strain evidence="2">USP_2M_L1-L4_2017</strain>
        <tissue evidence="2">Whole body</tissue>
    </source>
</reference>
<evidence type="ECO:0000256" key="1">
    <source>
        <dbReference type="SAM" id="MobiDB-lite"/>
    </source>
</evidence>
<sequence>MGTSVARRIDRVESRVCESLTRPASVDSRSLGLFSIRTWSPKTSRSFDRGPSRSEDETRGLAFGGKGWWNEGFLAGQRLSARLRAPTPPPRSRLKAPCCYIGTVLSPSEGACLSDVQVRTGG</sequence>
<keyword evidence="3" id="KW-1185">Reference proteome</keyword>
<dbReference type="EMBL" id="JAHYIQ010000007">
    <property type="protein sequence ID" value="KAK1130548.1"/>
    <property type="molecule type" value="Genomic_DNA"/>
</dbReference>
<protein>
    <submittedName>
        <fullName evidence="2">Uncharacterized protein</fullName>
    </submittedName>
</protein>
<proteinExistence type="predicted"/>
<accession>A0AA40G3Q5</accession>
<comment type="caution">
    <text evidence="2">The sequence shown here is derived from an EMBL/GenBank/DDBJ whole genome shotgun (WGS) entry which is preliminary data.</text>
</comment>
<gene>
    <name evidence="2" type="ORF">K0M31_018674</name>
</gene>
<organism evidence="2 3">
    <name type="scientific">Melipona bicolor</name>
    <dbReference type="NCBI Taxonomy" id="60889"/>
    <lineage>
        <taxon>Eukaryota</taxon>
        <taxon>Metazoa</taxon>
        <taxon>Ecdysozoa</taxon>
        <taxon>Arthropoda</taxon>
        <taxon>Hexapoda</taxon>
        <taxon>Insecta</taxon>
        <taxon>Pterygota</taxon>
        <taxon>Neoptera</taxon>
        <taxon>Endopterygota</taxon>
        <taxon>Hymenoptera</taxon>
        <taxon>Apocrita</taxon>
        <taxon>Aculeata</taxon>
        <taxon>Apoidea</taxon>
        <taxon>Anthophila</taxon>
        <taxon>Apidae</taxon>
        <taxon>Melipona</taxon>
    </lineage>
</organism>
<evidence type="ECO:0000313" key="2">
    <source>
        <dbReference type="EMBL" id="KAK1130548.1"/>
    </source>
</evidence>
<dbReference type="Proteomes" id="UP001177670">
    <property type="component" value="Unassembled WGS sequence"/>
</dbReference>
<feature type="region of interest" description="Disordered" evidence="1">
    <location>
        <begin position="41"/>
        <end position="60"/>
    </location>
</feature>
<dbReference type="AlphaFoldDB" id="A0AA40G3Q5"/>
<feature type="compositionally biased region" description="Basic and acidic residues" evidence="1">
    <location>
        <begin position="45"/>
        <end position="59"/>
    </location>
</feature>